<name>A0A5M3N7E4_CONPW</name>
<sequence length="270" mass="29787">MSATTNYPHGHGASILRAHGSRTIEDSAAYLASSLRPDMHILDVGCGPGTITADFASRVPQGRVVGVDQASGVLDKARAHAAERGVSNVEFAQADIYNLAYPDASFDVVHAHQVLQYLEDPMRALRELKRVAKPGGIVAVREADYSGFAWYPTIEGLDEWRDLYHKVGRGNGGEPDAGRRVLSWALAAGFPRESITATTSTWCYSTDDTRSWWSGIWQERLLQSEFRTTAISKGHATQEKVEELAKAWKEWSSAEDGWFVLLHGEILCRV</sequence>
<dbReference type="EMBL" id="JH711573">
    <property type="protein sequence ID" value="EIW87087.1"/>
    <property type="molecule type" value="Genomic_DNA"/>
</dbReference>
<keyword evidence="2" id="KW-0808">Transferase</keyword>
<dbReference type="PANTHER" id="PTHR43861:SF1">
    <property type="entry name" value="TRANS-ACONITATE 2-METHYLTRANSFERASE"/>
    <property type="match status" value="1"/>
</dbReference>
<dbReference type="GO" id="GO:0008168">
    <property type="term" value="F:methyltransferase activity"/>
    <property type="evidence" value="ECO:0007669"/>
    <property type="project" value="UniProtKB-KW"/>
</dbReference>
<dbReference type="Proteomes" id="UP000053558">
    <property type="component" value="Unassembled WGS sequence"/>
</dbReference>
<gene>
    <name evidence="2" type="ORF">CONPUDRAFT_141350</name>
</gene>
<dbReference type="GeneID" id="19201620"/>
<dbReference type="SUPFAM" id="SSF53335">
    <property type="entry name" value="S-adenosyl-L-methionine-dependent methyltransferases"/>
    <property type="match status" value="1"/>
</dbReference>
<dbReference type="KEGG" id="cput:CONPUDRAFT_141350"/>
<dbReference type="InterPro" id="IPR025714">
    <property type="entry name" value="Methyltranfer_dom"/>
</dbReference>
<dbReference type="InterPro" id="IPR029063">
    <property type="entry name" value="SAM-dependent_MTases_sf"/>
</dbReference>
<dbReference type="OMA" id="LHVWAKE"/>
<dbReference type="AlphaFoldDB" id="A0A5M3N7E4"/>
<evidence type="ECO:0000313" key="2">
    <source>
        <dbReference type="EMBL" id="EIW87087.1"/>
    </source>
</evidence>
<dbReference type="CDD" id="cd02440">
    <property type="entry name" value="AdoMet_MTases"/>
    <property type="match status" value="1"/>
</dbReference>
<comment type="caution">
    <text evidence="2">The sequence shown here is derived from an EMBL/GenBank/DDBJ whole genome shotgun (WGS) entry which is preliminary data.</text>
</comment>
<dbReference type="Pfam" id="PF13847">
    <property type="entry name" value="Methyltransf_31"/>
    <property type="match status" value="1"/>
</dbReference>
<dbReference type="RefSeq" id="XP_007763692.1">
    <property type="nucleotide sequence ID" value="XM_007765502.1"/>
</dbReference>
<accession>A0A5M3N7E4</accession>
<protein>
    <submittedName>
        <fullName evidence="2">Methyltransferase-UbiE family</fullName>
    </submittedName>
</protein>
<dbReference type="PANTHER" id="PTHR43861">
    <property type="entry name" value="TRANS-ACONITATE 2-METHYLTRANSFERASE-RELATED"/>
    <property type="match status" value="1"/>
</dbReference>
<dbReference type="Gene3D" id="3.40.50.150">
    <property type="entry name" value="Vaccinia Virus protein VP39"/>
    <property type="match status" value="1"/>
</dbReference>
<keyword evidence="3" id="KW-1185">Reference proteome</keyword>
<evidence type="ECO:0000313" key="3">
    <source>
        <dbReference type="Proteomes" id="UP000053558"/>
    </source>
</evidence>
<dbReference type="OrthoDB" id="10017101at2759"/>
<evidence type="ECO:0000259" key="1">
    <source>
        <dbReference type="Pfam" id="PF13847"/>
    </source>
</evidence>
<keyword evidence="2" id="KW-0489">Methyltransferase</keyword>
<proteinExistence type="predicted"/>
<reference evidence="3" key="1">
    <citation type="journal article" date="2012" name="Science">
        <title>The Paleozoic origin of enzymatic lignin decomposition reconstructed from 31 fungal genomes.</title>
        <authorList>
            <person name="Floudas D."/>
            <person name="Binder M."/>
            <person name="Riley R."/>
            <person name="Barry K."/>
            <person name="Blanchette R.A."/>
            <person name="Henrissat B."/>
            <person name="Martinez A.T."/>
            <person name="Otillar R."/>
            <person name="Spatafora J.W."/>
            <person name="Yadav J.S."/>
            <person name="Aerts A."/>
            <person name="Benoit I."/>
            <person name="Boyd A."/>
            <person name="Carlson A."/>
            <person name="Copeland A."/>
            <person name="Coutinho P.M."/>
            <person name="de Vries R.P."/>
            <person name="Ferreira P."/>
            <person name="Findley K."/>
            <person name="Foster B."/>
            <person name="Gaskell J."/>
            <person name="Glotzer D."/>
            <person name="Gorecki P."/>
            <person name="Heitman J."/>
            <person name="Hesse C."/>
            <person name="Hori C."/>
            <person name="Igarashi K."/>
            <person name="Jurgens J.A."/>
            <person name="Kallen N."/>
            <person name="Kersten P."/>
            <person name="Kohler A."/>
            <person name="Kuees U."/>
            <person name="Kumar T.K.A."/>
            <person name="Kuo A."/>
            <person name="LaButti K."/>
            <person name="Larrondo L.F."/>
            <person name="Lindquist E."/>
            <person name="Ling A."/>
            <person name="Lombard V."/>
            <person name="Lucas S."/>
            <person name="Lundell T."/>
            <person name="Martin R."/>
            <person name="McLaughlin D.J."/>
            <person name="Morgenstern I."/>
            <person name="Morin E."/>
            <person name="Murat C."/>
            <person name="Nagy L.G."/>
            <person name="Nolan M."/>
            <person name="Ohm R.A."/>
            <person name="Patyshakuliyeva A."/>
            <person name="Rokas A."/>
            <person name="Ruiz-Duenas F.J."/>
            <person name="Sabat G."/>
            <person name="Salamov A."/>
            <person name="Samejima M."/>
            <person name="Schmutz J."/>
            <person name="Slot J.C."/>
            <person name="St John F."/>
            <person name="Stenlid J."/>
            <person name="Sun H."/>
            <person name="Sun S."/>
            <person name="Syed K."/>
            <person name="Tsang A."/>
            <person name="Wiebenga A."/>
            <person name="Young D."/>
            <person name="Pisabarro A."/>
            <person name="Eastwood D.C."/>
            <person name="Martin F."/>
            <person name="Cullen D."/>
            <person name="Grigoriev I.V."/>
            <person name="Hibbett D.S."/>
        </authorList>
    </citation>
    <scope>NUCLEOTIDE SEQUENCE [LARGE SCALE GENOMIC DNA]</scope>
    <source>
        <strain evidence="3">RWD-64-598 SS2</strain>
    </source>
</reference>
<feature type="domain" description="Methyltransferase" evidence="1">
    <location>
        <begin position="37"/>
        <end position="144"/>
    </location>
</feature>
<dbReference type="GO" id="GO:0032259">
    <property type="term" value="P:methylation"/>
    <property type="evidence" value="ECO:0007669"/>
    <property type="project" value="UniProtKB-KW"/>
</dbReference>
<organism evidence="2 3">
    <name type="scientific">Coniophora puteana (strain RWD-64-598)</name>
    <name type="common">Brown rot fungus</name>
    <dbReference type="NCBI Taxonomy" id="741705"/>
    <lineage>
        <taxon>Eukaryota</taxon>
        <taxon>Fungi</taxon>
        <taxon>Dikarya</taxon>
        <taxon>Basidiomycota</taxon>
        <taxon>Agaricomycotina</taxon>
        <taxon>Agaricomycetes</taxon>
        <taxon>Agaricomycetidae</taxon>
        <taxon>Boletales</taxon>
        <taxon>Coniophorineae</taxon>
        <taxon>Coniophoraceae</taxon>
        <taxon>Coniophora</taxon>
    </lineage>
</organism>